<dbReference type="GO" id="GO:0055075">
    <property type="term" value="P:potassium ion homeostasis"/>
    <property type="evidence" value="ECO:0007669"/>
    <property type="project" value="EnsemblFungi"/>
</dbReference>
<dbReference type="GO" id="GO:1990816">
    <property type="term" value="C:vacuole-mitochondrion membrane contact site"/>
    <property type="evidence" value="ECO:0007669"/>
    <property type="project" value="EnsemblFungi"/>
</dbReference>
<dbReference type="EMBL" id="MVBO01000012">
    <property type="protein sequence ID" value="OZJ05653.1"/>
    <property type="molecule type" value="Genomic_DNA"/>
</dbReference>
<evidence type="ECO:0000256" key="8">
    <source>
        <dbReference type="SAM" id="Phobius"/>
    </source>
</evidence>
<keyword evidence="4 8" id="KW-0812">Transmembrane</keyword>
<keyword evidence="3" id="KW-0813">Transport</keyword>
<feature type="transmembrane region" description="Helical" evidence="8">
    <location>
        <begin position="193"/>
        <end position="214"/>
    </location>
</feature>
<dbReference type="InterPro" id="IPR004841">
    <property type="entry name" value="AA-permease/SLC12A_dom"/>
</dbReference>
<dbReference type="Proteomes" id="UP000242875">
    <property type="component" value="Unassembled WGS sequence"/>
</dbReference>
<feature type="transmembrane region" description="Helical" evidence="8">
    <location>
        <begin position="341"/>
        <end position="361"/>
    </location>
</feature>
<feature type="transmembrane region" description="Helical" evidence="8">
    <location>
        <begin position="440"/>
        <end position="460"/>
    </location>
</feature>
<dbReference type="GO" id="GO:0015379">
    <property type="term" value="F:potassium:chloride symporter activity"/>
    <property type="evidence" value="ECO:0007669"/>
    <property type="project" value="EnsemblFungi"/>
</dbReference>
<feature type="transmembrane region" description="Helical" evidence="8">
    <location>
        <begin position="592"/>
        <end position="610"/>
    </location>
</feature>
<comment type="caution">
    <text evidence="11">The sequence shown here is derived from an EMBL/GenBank/DDBJ whole genome shotgun (WGS) entry which is preliminary data.</text>
</comment>
<comment type="subcellular location">
    <subcellularLocation>
        <location evidence="1">Membrane</location>
        <topology evidence="1">Multi-pass membrane protein</topology>
    </subcellularLocation>
</comment>
<dbReference type="GO" id="GO:0006884">
    <property type="term" value="P:cell volume homeostasis"/>
    <property type="evidence" value="ECO:0007669"/>
    <property type="project" value="TreeGrafter"/>
</dbReference>
<keyword evidence="5 8" id="KW-1133">Transmembrane helix</keyword>
<dbReference type="FunFam" id="1.20.1740.10:FF:000013">
    <property type="entry name" value="Solute carrier family 12 member"/>
    <property type="match status" value="1"/>
</dbReference>
<evidence type="ECO:0008006" key="13">
    <source>
        <dbReference type="Google" id="ProtNLM"/>
    </source>
</evidence>
<evidence type="ECO:0000256" key="1">
    <source>
        <dbReference type="ARBA" id="ARBA00004141"/>
    </source>
</evidence>
<feature type="compositionally biased region" description="Low complexity" evidence="7">
    <location>
        <begin position="1115"/>
        <end position="1129"/>
    </location>
</feature>
<dbReference type="Pfam" id="PF03522">
    <property type="entry name" value="SLC12"/>
    <property type="match status" value="1"/>
</dbReference>
<feature type="region of interest" description="Disordered" evidence="7">
    <location>
        <begin position="76"/>
        <end position="134"/>
    </location>
</feature>
<dbReference type="PANTHER" id="PTHR11827:SF72">
    <property type="entry name" value="GH08340P"/>
    <property type="match status" value="1"/>
</dbReference>
<keyword evidence="12" id="KW-1185">Reference proteome</keyword>
<evidence type="ECO:0000259" key="9">
    <source>
        <dbReference type="Pfam" id="PF00324"/>
    </source>
</evidence>
<accession>A0A261Y4X8</accession>
<proteinExistence type="inferred from homology"/>
<dbReference type="GO" id="GO:0055064">
    <property type="term" value="P:chloride ion homeostasis"/>
    <property type="evidence" value="ECO:0007669"/>
    <property type="project" value="TreeGrafter"/>
</dbReference>
<feature type="transmembrane region" description="Helical" evidence="8">
    <location>
        <begin position="409"/>
        <end position="428"/>
    </location>
</feature>
<feature type="transmembrane region" description="Helical" evidence="8">
    <location>
        <begin position="220"/>
        <end position="245"/>
    </location>
</feature>
<gene>
    <name evidence="11" type="ORF">BZG36_01518</name>
</gene>
<feature type="transmembrane region" description="Helical" evidence="8">
    <location>
        <begin position="534"/>
        <end position="553"/>
    </location>
</feature>
<feature type="compositionally biased region" description="Basic residues" evidence="7">
    <location>
        <begin position="117"/>
        <end position="131"/>
    </location>
</feature>
<dbReference type="GO" id="GO:0034486">
    <property type="term" value="P:vacuolar transmembrane transport"/>
    <property type="evidence" value="ECO:0007669"/>
    <property type="project" value="EnsemblFungi"/>
</dbReference>
<feature type="transmembrane region" description="Helical" evidence="8">
    <location>
        <begin position="559"/>
        <end position="580"/>
    </location>
</feature>
<dbReference type="PANTHER" id="PTHR11827">
    <property type="entry name" value="SOLUTE CARRIER FAMILY 12, CATION COTRANSPORTERS"/>
    <property type="match status" value="1"/>
</dbReference>
<feature type="transmembrane region" description="Helical" evidence="8">
    <location>
        <begin position="480"/>
        <end position="503"/>
    </location>
</feature>
<feature type="compositionally biased region" description="Polar residues" evidence="7">
    <location>
        <begin position="42"/>
        <end position="51"/>
    </location>
</feature>
<name>A0A261Y4X8_9FUNG</name>
<sequence>MSRFLSRTGSSMEALQNHLSRRNTLESQEEPSPSTPFYVPQQEYSGQNGTQRRSHSPIFSLDGTRAHDDLTAFAQQQASSTNAASLAGRHSRTRRSVSEERHRQPAGSVNRTNERRSQRRHRSTAALRRHRPPLETIYSGAEIPQIHTFARQSVSSKQPLTSLTSAVSRESLETVPNMPHVLPRQKLSTFDGVFVPTVLTIWGIILFLRFGFIIGQAGVIGTLAMFGVGYAVNCLTVLSLSAISTNGTVRGGGPYYMISRSLGTEFGGSIGLVFYLGLVLGGSMNVLGFVEPLIENFSRDGGYLFPLLPDGKPFTYLYGFLILIICTSICLTGSKLYARTSLFLACLVFASTASIFVSFAFQEPFTDIEKNVIYTGWRWETFKENLWPQFQRAPVGGRDDGLSETARSIFGILFPACNGVLAGAQMSGDLSDPSRSIPKGTLNAVWITLLGYSLIVILMGGSVDRSSMLLNLNILEEISLVPALFAIGSLAAAIFAVLGAVIGSAKILQAVARDNLLPILNPLSKGTKDGDEPFYGVLFTFSLIVIFCFAPSINTIANFVTMTALLTFCILNLACCLLKLSSAPNFRPSFHFFKWWTALAGFFVCIVAMLFVNELYALLSLGVMLILFVWIHYQSPPKSWGDVTQSLIYHQVRKYLLRLDQRKEHVKFWRPQILLLVNNPRTSYQMIQFCNSLKKGALYILGHVIKSQDFQACIPEFRRQQLAWLRFVDVANIKAFVQIIIAPSESIGARSLLLGSGLGGMRPNIVVMGDYDLTSFRKLSERYNDNSSPYQDHRKSAPVMRTTSKTGEVKLDLLGSLPTDHCRSESTISPSDYVSIIEDTLSLNKAVAIAFGFEDLERYMTKAKSKWGGLVYQTPERKRKYIDLWPIQVSTDLADNGNSSKSLNFDTYTMVLQLGTILHMVSYWKEHYTLRVICFVEHVEDVEDEKRRVQGLLRNLRIDAQLRVLCLEIEGGEVYEAVVGVKAGANSRVDQVLGGNPWWNEEIAKRHFVSAWTEGEAEEGSRSTPPIAPNESELVEELEDTEEQLPWNALRPANRRRLSMPNAVTATAISLPSNNSTTSLPQLHELSSQGATASSPISTYGLRINMPIPDHSNEDSSSSDDNLSDNGNNIFNFEERPRRKRPRRPRFYSLSDAFARKLPQAKPQATKKRQTTLIDGIGQILHRSPFVHSPPSPRASRPGPASELLIQAQTLDESADEGETDEETEMMDTETVPKQLEFNDLPSEAQHLILNYLMCKTSDDTAIIFSTLPAPVKATAMSEDSSVTYLENLKLLVDGLPPVLLVHATSLTVTMSL</sequence>
<dbReference type="Pfam" id="PF00324">
    <property type="entry name" value="AA_permease"/>
    <property type="match status" value="1"/>
</dbReference>
<feature type="domain" description="Amino acid permease/ SLC12A" evidence="9">
    <location>
        <begin position="192"/>
        <end position="674"/>
    </location>
</feature>
<evidence type="ECO:0000259" key="10">
    <source>
        <dbReference type="Pfam" id="PF03522"/>
    </source>
</evidence>
<evidence type="ECO:0000256" key="4">
    <source>
        <dbReference type="ARBA" id="ARBA00022692"/>
    </source>
</evidence>
<feature type="region of interest" description="Disordered" evidence="7">
    <location>
        <begin position="1101"/>
        <end position="1145"/>
    </location>
</feature>
<feature type="domain" description="SLC12A transporter C-terminal" evidence="10">
    <location>
        <begin position="686"/>
        <end position="769"/>
    </location>
</feature>
<dbReference type="InterPro" id="IPR018491">
    <property type="entry name" value="SLC12_C"/>
</dbReference>
<feature type="compositionally biased region" description="Low complexity" evidence="7">
    <location>
        <begin position="76"/>
        <end position="87"/>
    </location>
</feature>
<evidence type="ECO:0000256" key="3">
    <source>
        <dbReference type="ARBA" id="ARBA00022448"/>
    </source>
</evidence>
<evidence type="ECO:0000256" key="6">
    <source>
        <dbReference type="ARBA" id="ARBA00023136"/>
    </source>
</evidence>
<organism evidence="11 12">
    <name type="scientific">Bifiguratus adelaidae</name>
    <dbReference type="NCBI Taxonomy" id="1938954"/>
    <lineage>
        <taxon>Eukaryota</taxon>
        <taxon>Fungi</taxon>
        <taxon>Fungi incertae sedis</taxon>
        <taxon>Mucoromycota</taxon>
        <taxon>Mucoromycotina</taxon>
        <taxon>Endogonomycetes</taxon>
        <taxon>Endogonales</taxon>
        <taxon>Endogonales incertae sedis</taxon>
        <taxon>Bifiguratus</taxon>
    </lineage>
</organism>
<reference evidence="11 12" key="1">
    <citation type="journal article" date="2017" name="Mycologia">
        <title>Bifiguratus adelaidae, gen. et sp. nov., a new member of Mucoromycotina in endophytic and soil-dwelling habitats.</title>
        <authorList>
            <person name="Torres-Cruz T.J."/>
            <person name="Billingsley Tobias T.L."/>
            <person name="Almatruk M."/>
            <person name="Hesse C."/>
            <person name="Kuske C.R."/>
            <person name="Desiro A."/>
            <person name="Benucci G.M."/>
            <person name="Bonito G."/>
            <person name="Stajich J.E."/>
            <person name="Dunlap C."/>
            <person name="Arnold A.E."/>
            <person name="Porras-Alfaro A."/>
        </authorList>
    </citation>
    <scope>NUCLEOTIDE SEQUENCE [LARGE SCALE GENOMIC DNA]</scope>
    <source>
        <strain evidence="11 12">AZ0501</strain>
    </source>
</reference>
<evidence type="ECO:0000313" key="12">
    <source>
        <dbReference type="Proteomes" id="UP000242875"/>
    </source>
</evidence>
<evidence type="ECO:0000256" key="7">
    <source>
        <dbReference type="SAM" id="MobiDB-lite"/>
    </source>
</evidence>
<dbReference type="Gene3D" id="1.20.1740.10">
    <property type="entry name" value="Amino acid/polyamine transporter I"/>
    <property type="match status" value="1"/>
</dbReference>
<feature type="transmembrane region" description="Helical" evidence="8">
    <location>
        <begin position="266"/>
        <end position="294"/>
    </location>
</feature>
<feature type="transmembrane region" description="Helical" evidence="8">
    <location>
        <begin position="314"/>
        <end position="334"/>
    </location>
</feature>
<dbReference type="GO" id="GO:0005774">
    <property type="term" value="C:vacuolar membrane"/>
    <property type="evidence" value="ECO:0007669"/>
    <property type="project" value="EnsemblFungi"/>
</dbReference>
<comment type="similarity">
    <text evidence="2">Belongs to the SLC12A transporter family.</text>
</comment>
<evidence type="ECO:0000256" key="2">
    <source>
        <dbReference type="ARBA" id="ARBA00010593"/>
    </source>
</evidence>
<evidence type="ECO:0000256" key="5">
    <source>
        <dbReference type="ARBA" id="ARBA00022989"/>
    </source>
</evidence>
<dbReference type="InterPro" id="IPR004842">
    <property type="entry name" value="SLC12A_fam"/>
</dbReference>
<dbReference type="OrthoDB" id="2020542at2759"/>
<evidence type="ECO:0000313" key="11">
    <source>
        <dbReference type="EMBL" id="OZJ05653.1"/>
    </source>
</evidence>
<feature type="region of interest" description="Disordered" evidence="7">
    <location>
        <begin position="20"/>
        <end position="63"/>
    </location>
</feature>
<protein>
    <recommendedName>
        <fullName evidence="13">Amino acid permease/ SLC12A domain-containing protein</fullName>
    </recommendedName>
</protein>
<keyword evidence="6 8" id="KW-0472">Membrane</keyword>